<reference evidence="1 2" key="1">
    <citation type="journal article" date="2024" name="Plant J.">
        <title>Genome sequences and population genomics reveal climatic adaptation and genomic divergence between two closely related sweetgum species.</title>
        <authorList>
            <person name="Xu W.Q."/>
            <person name="Ren C.Q."/>
            <person name="Zhang X.Y."/>
            <person name="Comes H.P."/>
            <person name="Liu X.H."/>
            <person name="Li Y.G."/>
            <person name="Kettle C.J."/>
            <person name="Jalonen R."/>
            <person name="Gaisberger H."/>
            <person name="Ma Y.Z."/>
            <person name="Qiu Y.X."/>
        </authorList>
    </citation>
    <scope>NUCLEOTIDE SEQUENCE [LARGE SCALE GENOMIC DNA]</scope>
    <source>
        <strain evidence="1">Hangzhou</strain>
    </source>
</reference>
<keyword evidence="2" id="KW-1185">Reference proteome</keyword>
<dbReference type="PANTHER" id="PTHR45958">
    <property type="entry name" value="RING-TYPE E3 UBIQUITIN TRANSFERASE"/>
    <property type="match status" value="1"/>
</dbReference>
<organism evidence="1 2">
    <name type="scientific">Liquidambar formosana</name>
    <name type="common">Formosan gum</name>
    <dbReference type="NCBI Taxonomy" id="63359"/>
    <lineage>
        <taxon>Eukaryota</taxon>
        <taxon>Viridiplantae</taxon>
        <taxon>Streptophyta</taxon>
        <taxon>Embryophyta</taxon>
        <taxon>Tracheophyta</taxon>
        <taxon>Spermatophyta</taxon>
        <taxon>Magnoliopsida</taxon>
        <taxon>eudicotyledons</taxon>
        <taxon>Gunneridae</taxon>
        <taxon>Pentapetalae</taxon>
        <taxon>Saxifragales</taxon>
        <taxon>Altingiaceae</taxon>
        <taxon>Liquidambar</taxon>
    </lineage>
</organism>
<gene>
    <name evidence="1" type="ORF">L1049_019975</name>
</gene>
<protein>
    <submittedName>
        <fullName evidence="1">Uncharacterized protein</fullName>
    </submittedName>
</protein>
<dbReference type="Gene3D" id="1.25.10.10">
    <property type="entry name" value="Leucine-rich Repeat Variant"/>
    <property type="match status" value="2"/>
</dbReference>
<comment type="caution">
    <text evidence="1">The sequence shown here is derived from an EMBL/GenBank/DDBJ whole genome shotgun (WGS) entry which is preliminary data.</text>
</comment>
<evidence type="ECO:0000313" key="2">
    <source>
        <dbReference type="Proteomes" id="UP001415857"/>
    </source>
</evidence>
<evidence type="ECO:0000313" key="1">
    <source>
        <dbReference type="EMBL" id="KAK9292022.1"/>
    </source>
</evidence>
<dbReference type="InterPro" id="IPR011989">
    <property type="entry name" value="ARM-like"/>
</dbReference>
<dbReference type="SUPFAM" id="SSF48371">
    <property type="entry name" value="ARM repeat"/>
    <property type="match status" value="2"/>
</dbReference>
<dbReference type="PANTHER" id="PTHR45958:SF8">
    <property type="entry name" value="U-BOX DOMAIN-CONTAINING PROTEIN 44-LIKE"/>
    <property type="match status" value="1"/>
</dbReference>
<accession>A0AAP0SC43</accession>
<dbReference type="InterPro" id="IPR052608">
    <property type="entry name" value="U-box_domain_protein"/>
</dbReference>
<dbReference type="EMBL" id="JBBPBK010000001">
    <property type="protein sequence ID" value="KAK9292022.1"/>
    <property type="molecule type" value="Genomic_DNA"/>
</dbReference>
<proteinExistence type="predicted"/>
<dbReference type="InterPro" id="IPR016024">
    <property type="entry name" value="ARM-type_fold"/>
</dbReference>
<dbReference type="Proteomes" id="UP001415857">
    <property type="component" value="Unassembled WGS sequence"/>
</dbReference>
<name>A0AAP0SC43_LIQFO</name>
<sequence length="397" mass="43247">MHLAISTTAQGADQVQVSLVESEEDIFKFFSLISLTGPDMQQSILCAFHAMCQSPSGLDIRTKLRQLSAVQVLVQLCEIDNHTVRMNAIKLFYCLTEDGDDSTFSEHVGQRCIETLLKIIKTSENVEEIAAAMGIISNLPKDPQMTQWLLDAGALQIIFNCLTDGNSNASYKRQITENAVGALCRFTVSTNKEWQKKVAEAGFIAVLVQLLVSGTPLTKQSVAISLKQFSESSIHLSQPVKKHGVFWCCFASPDSGCPVHAGICTVESSFCLLEADAVAPLVKVLGEPDHGACEASFDALLTLIDGERLQRGTKVLAEANAIVPIIKLLSSPSTSLQEKALNSLERIFRLVEFKQKYGTSAQLPLVDITQRGSSGMKSLAAKILAHLDVLHEQSSYF</sequence>
<dbReference type="AlphaFoldDB" id="A0AAP0SC43"/>